<feature type="region of interest" description="Disordered" evidence="3">
    <location>
        <begin position="973"/>
        <end position="1003"/>
    </location>
</feature>
<comment type="caution">
    <text evidence="5">The sequence shown here is derived from an EMBL/GenBank/DDBJ whole genome shotgun (WGS) entry which is preliminary data.</text>
</comment>
<dbReference type="SMART" id="SM00487">
    <property type="entry name" value="DEXDc"/>
    <property type="match status" value="1"/>
</dbReference>
<gene>
    <name evidence="5" type="ORF">FHETE_877</name>
</gene>
<dbReference type="Pfam" id="PF00176">
    <property type="entry name" value="SNF2-rel_dom"/>
    <property type="match status" value="1"/>
</dbReference>
<evidence type="ECO:0000256" key="2">
    <source>
        <dbReference type="ARBA" id="ARBA00022840"/>
    </source>
</evidence>
<evidence type="ECO:0000256" key="1">
    <source>
        <dbReference type="ARBA" id="ARBA00022741"/>
    </source>
</evidence>
<protein>
    <recommendedName>
        <fullName evidence="4">Helicase ATP-binding domain-containing protein</fullName>
    </recommendedName>
</protein>
<dbReference type="InterPro" id="IPR000330">
    <property type="entry name" value="SNF2_N"/>
</dbReference>
<dbReference type="InterPro" id="IPR050496">
    <property type="entry name" value="SNF2_RAD54_helicase_repair"/>
</dbReference>
<feature type="domain" description="Helicase ATP-binding" evidence="4">
    <location>
        <begin position="225"/>
        <end position="495"/>
    </location>
</feature>
<proteinExistence type="predicted"/>
<dbReference type="AlphaFoldDB" id="A0A8H5X224"/>
<keyword evidence="1" id="KW-0547">Nucleotide-binding</keyword>
<dbReference type="PROSITE" id="PS51192">
    <property type="entry name" value="HELICASE_ATP_BIND_1"/>
    <property type="match status" value="1"/>
</dbReference>
<dbReference type="SUPFAM" id="SSF52540">
    <property type="entry name" value="P-loop containing nucleoside triphosphate hydrolases"/>
    <property type="match status" value="2"/>
</dbReference>
<organism evidence="5 6">
    <name type="scientific">Fusarium heterosporum</name>
    <dbReference type="NCBI Taxonomy" id="42747"/>
    <lineage>
        <taxon>Eukaryota</taxon>
        <taxon>Fungi</taxon>
        <taxon>Dikarya</taxon>
        <taxon>Ascomycota</taxon>
        <taxon>Pezizomycotina</taxon>
        <taxon>Sordariomycetes</taxon>
        <taxon>Hypocreomycetidae</taxon>
        <taxon>Hypocreales</taxon>
        <taxon>Nectriaceae</taxon>
        <taxon>Fusarium</taxon>
        <taxon>Fusarium heterosporum species complex</taxon>
    </lineage>
</organism>
<dbReference type="EMBL" id="JAAGWQ010000012">
    <property type="protein sequence ID" value="KAF5679460.1"/>
    <property type="molecule type" value="Genomic_DNA"/>
</dbReference>
<dbReference type="InterPro" id="IPR038718">
    <property type="entry name" value="SNF2-like_sf"/>
</dbReference>
<dbReference type="PANTHER" id="PTHR45629:SF7">
    <property type="entry name" value="DNA EXCISION REPAIR PROTEIN ERCC-6-RELATED"/>
    <property type="match status" value="1"/>
</dbReference>
<keyword evidence="2" id="KW-0067">ATP-binding</keyword>
<feature type="compositionally biased region" description="Polar residues" evidence="3">
    <location>
        <begin position="33"/>
        <end position="44"/>
    </location>
</feature>
<sequence length="1015" mass="116476">MPPPDGKREGTPLEDASPKRVKAEETAVENMAPAQSTPLSSAPSLQDGKVEIDVSQSENINSVADANQPMDSTGALHASSEPIEELPKYTLINQLPRITPANLERLMTWLEEKACAKDDDYVEMEADNNNFLQADEEVIDEMMDKDNVAGETQDKDKEILEELRIQRDLMGVLLPENNDLEQICNDLGIDTEDIDWREGIRLPHMDEDAPAAKPHQITGANWICDTLNSPIRAAILADECGIGKTLQIGIALLIHYLRVKAAIRDGTFRPLDPSRKFRPSIIFCPSSATISHQIVEEFSKWFRRFFRLKLCHGYRLTCEDDFIRPFILNNEDELQDWVDTKAKAHEDPEACLCHLYVKIFTDLFHKTLRSIVIVTYSTAIRRMTFSGRELWDQEEELKQEQEGNAPNLNDVGPGAPRCIPKKRKVFKKKKVVLKITNAKFNWVVCDEGHATRNPRTSTHKLIKLLDREATLIVSATPLLNHQRDMWGYVNLLWRREWPFRYEETIIDPQVYYKEEAWNTMEEDRSFEGLTMKKVLNALNDERGAQLSLPEQKIRTEFVNFIRNKWGPLFLLNPDLYDSLRKSLEHSDAHISQKAIKPLLKMLCIRRRMLSELTLPDGSVVMPSDDIRPMWLRTIRTQASEGHKNAINKIIARHMPSLLRNSDGPPEDLGHGTIDQGTSLVMDTGIFRTLSMSTTTLRCYRLTRTDVADSKKLNEIIKEDRTKTDGIPWYYTVTRGGQDPEYPQSREEVVMTLCCQSPKLCWALYRILDLRKQKRRVLVYINHPLTSMIMTALLKTIEVETMSIRTSLTQLQRANVAHDFNSSSSNVEVLRMGQKHDVYWDIVYLENSFDGWLETNMSLKCANILAAEGEIPREIKGEYRTICGFELIKMHLGQNCNRYPRVRVAWAEKDEDSVTREGHFYSAVAQYLMENPSHHNKFPQDDLSEIASRWNPELRELTLDMIEGRAPVLEDGVVLDSRNPENSGSSSDVSMENSAVSAVNKGWEERRLERERARRI</sequence>
<dbReference type="GO" id="GO:0005524">
    <property type="term" value="F:ATP binding"/>
    <property type="evidence" value="ECO:0007669"/>
    <property type="project" value="InterPro"/>
</dbReference>
<keyword evidence="6" id="KW-1185">Reference proteome</keyword>
<evidence type="ECO:0000313" key="5">
    <source>
        <dbReference type="EMBL" id="KAF5679460.1"/>
    </source>
</evidence>
<evidence type="ECO:0000259" key="4">
    <source>
        <dbReference type="PROSITE" id="PS51192"/>
    </source>
</evidence>
<dbReference type="InterPro" id="IPR027417">
    <property type="entry name" value="P-loop_NTPase"/>
</dbReference>
<reference evidence="5 6" key="1">
    <citation type="submission" date="2020-05" db="EMBL/GenBank/DDBJ databases">
        <title>Identification and distribution of gene clusters putatively required for synthesis of sphingolipid metabolism inhibitors in phylogenetically diverse species of the filamentous fungus Fusarium.</title>
        <authorList>
            <person name="Kim H.-S."/>
            <person name="Busman M."/>
            <person name="Brown D.W."/>
            <person name="Divon H."/>
            <person name="Uhlig S."/>
            <person name="Proctor R.H."/>
        </authorList>
    </citation>
    <scope>NUCLEOTIDE SEQUENCE [LARGE SCALE GENOMIC DNA]</scope>
    <source>
        <strain evidence="5 6">NRRL 20693</strain>
    </source>
</reference>
<accession>A0A8H5X224</accession>
<dbReference type="PANTHER" id="PTHR45629">
    <property type="entry name" value="SNF2/RAD54 FAMILY MEMBER"/>
    <property type="match status" value="1"/>
</dbReference>
<dbReference type="Gene3D" id="3.40.50.10810">
    <property type="entry name" value="Tandem AAA-ATPase domain"/>
    <property type="match status" value="2"/>
</dbReference>
<feature type="region of interest" description="Disordered" evidence="3">
    <location>
        <begin position="1"/>
        <end position="50"/>
    </location>
</feature>
<evidence type="ECO:0000256" key="3">
    <source>
        <dbReference type="SAM" id="MobiDB-lite"/>
    </source>
</evidence>
<dbReference type="InterPro" id="IPR014001">
    <property type="entry name" value="Helicase_ATP-bd"/>
</dbReference>
<dbReference type="Proteomes" id="UP000567885">
    <property type="component" value="Unassembled WGS sequence"/>
</dbReference>
<feature type="compositionally biased region" description="Basic and acidic residues" evidence="3">
    <location>
        <begin position="1"/>
        <end position="25"/>
    </location>
</feature>
<name>A0A8H5X224_FUSHE</name>
<evidence type="ECO:0000313" key="6">
    <source>
        <dbReference type="Proteomes" id="UP000567885"/>
    </source>
</evidence>
<feature type="compositionally biased region" description="Polar residues" evidence="3">
    <location>
        <begin position="979"/>
        <end position="996"/>
    </location>
</feature>
<dbReference type="OrthoDB" id="5244662at2759"/>